<proteinExistence type="predicted"/>
<organism evidence="3 4">
    <name type="scientific">Paenibacillus odorifer</name>
    <dbReference type="NCBI Taxonomy" id="189426"/>
    <lineage>
        <taxon>Bacteria</taxon>
        <taxon>Bacillati</taxon>
        <taxon>Bacillota</taxon>
        <taxon>Bacilli</taxon>
        <taxon>Bacillales</taxon>
        <taxon>Paenibacillaceae</taxon>
        <taxon>Paenibacillus</taxon>
    </lineage>
</organism>
<accession>A0AAD0KIN1</accession>
<dbReference type="AlphaFoldDB" id="A0AAD0KIN1"/>
<evidence type="ECO:0000259" key="2">
    <source>
        <dbReference type="PROSITE" id="PS51272"/>
    </source>
</evidence>
<sequence>MEVTQMKKPLFINNAKKMTIACGILAASVSFGASAFAFSDLKGDPAEAKINSLHKEGIINGVDKDKFAPKSKVSFAQGIQFIVGGLNLTPQPAAGSNSSKASDYFDKVNDKSWYASAFLTAKQNGLSLDRTVDPNGTITRAQFAHLLTQALQSKGNFPVTLMYVDIKDGDKLSTEVINSLQILLNTHIATLDKNGNFRPNDAITRSEAAALIYDAAAFAKRVIVSNGSPTTPTYETEVTLTKAGEGVNKATLTVNNLPNPGYGLVIERIEFGKDNTAVIYFNVTAPEPGKMYAQVITKASVATYLPDGYKAVAQPVTGSASYSSSSAAQ</sequence>
<evidence type="ECO:0000313" key="4">
    <source>
        <dbReference type="Proteomes" id="UP000249163"/>
    </source>
</evidence>
<dbReference type="InterPro" id="IPR025748">
    <property type="entry name" value="PrcB_C_dom"/>
</dbReference>
<dbReference type="InterPro" id="IPR001119">
    <property type="entry name" value="SLH_dom"/>
</dbReference>
<feature type="chain" id="PRO_5042155355" description="SLH domain-containing protein" evidence="1">
    <location>
        <begin position="38"/>
        <end position="329"/>
    </location>
</feature>
<dbReference type="EMBL" id="CP021965">
    <property type="protein sequence ID" value="AWV32123.1"/>
    <property type="molecule type" value="Genomic_DNA"/>
</dbReference>
<name>A0AAD0KIN1_9BACL</name>
<evidence type="ECO:0000313" key="3">
    <source>
        <dbReference type="EMBL" id="AWV32123.1"/>
    </source>
</evidence>
<protein>
    <recommendedName>
        <fullName evidence="2">SLH domain-containing protein</fullName>
    </recommendedName>
</protein>
<feature type="domain" description="SLH" evidence="2">
    <location>
        <begin position="33"/>
        <end position="96"/>
    </location>
</feature>
<feature type="domain" description="SLH" evidence="2">
    <location>
        <begin position="163"/>
        <end position="226"/>
    </location>
</feature>
<dbReference type="Proteomes" id="UP000249163">
    <property type="component" value="Chromosome"/>
</dbReference>
<dbReference type="PROSITE" id="PS51272">
    <property type="entry name" value="SLH"/>
    <property type="match status" value="3"/>
</dbReference>
<dbReference type="Pfam" id="PF14343">
    <property type="entry name" value="PrcB_C"/>
    <property type="match status" value="1"/>
</dbReference>
<dbReference type="Pfam" id="PF00395">
    <property type="entry name" value="SLH"/>
    <property type="match status" value="2"/>
</dbReference>
<feature type="domain" description="SLH" evidence="2">
    <location>
        <begin position="101"/>
        <end position="161"/>
    </location>
</feature>
<gene>
    <name evidence="3" type="ORF">CD191_05530</name>
</gene>
<feature type="signal peptide" evidence="1">
    <location>
        <begin position="1"/>
        <end position="37"/>
    </location>
</feature>
<keyword evidence="1" id="KW-0732">Signal</keyword>
<evidence type="ECO:0000256" key="1">
    <source>
        <dbReference type="SAM" id="SignalP"/>
    </source>
</evidence>
<reference evidence="3 4" key="1">
    <citation type="submission" date="2017-06" db="EMBL/GenBank/DDBJ databases">
        <title>Complete genome sequence of Paenibacillus odorifer CBA7130.</title>
        <authorList>
            <person name="Nam Y.-D."/>
            <person name="Kang J."/>
            <person name="Chung W.-H."/>
        </authorList>
    </citation>
    <scope>NUCLEOTIDE SEQUENCE [LARGE SCALE GENOMIC DNA]</scope>
    <source>
        <strain evidence="3 4">CBA7130</strain>
    </source>
</reference>